<protein>
    <recommendedName>
        <fullName evidence="5">Oxygen sensor histidine kinase NreB</fullName>
        <ecNumber evidence="4">2.7.13.3</ecNumber>
    </recommendedName>
    <alternativeName>
        <fullName evidence="18">Nitrogen regulation protein B</fullName>
    </alternativeName>
</protein>
<evidence type="ECO:0000256" key="12">
    <source>
        <dbReference type="ARBA" id="ARBA00022777"/>
    </source>
</evidence>
<dbReference type="PROSITE" id="PS50109">
    <property type="entry name" value="HIS_KIN"/>
    <property type="match status" value="1"/>
</dbReference>
<accession>A0A7G8PR08</accession>
<dbReference type="PRINTS" id="PR00344">
    <property type="entry name" value="BCTRLSENSOR"/>
</dbReference>
<keyword evidence="11" id="KW-0547">Nucleotide-binding</keyword>
<evidence type="ECO:0000256" key="19">
    <source>
        <dbReference type="SAM" id="Coils"/>
    </source>
</evidence>
<keyword evidence="9" id="KW-0808">Transferase</keyword>
<evidence type="ECO:0000256" key="18">
    <source>
        <dbReference type="ARBA" id="ARBA00030800"/>
    </source>
</evidence>
<evidence type="ECO:0000256" key="3">
    <source>
        <dbReference type="ARBA" id="ARBA00004496"/>
    </source>
</evidence>
<evidence type="ECO:0000256" key="5">
    <source>
        <dbReference type="ARBA" id="ARBA00017322"/>
    </source>
</evidence>
<feature type="chain" id="PRO_5028862596" description="Oxygen sensor histidine kinase NreB" evidence="21">
    <location>
        <begin position="28"/>
        <end position="632"/>
    </location>
</feature>
<feature type="domain" description="Histidine kinase" evidence="22">
    <location>
        <begin position="439"/>
        <end position="632"/>
    </location>
</feature>
<dbReference type="SUPFAM" id="SSF55874">
    <property type="entry name" value="ATPase domain of HSP90 chaperone/DNA topoisomerase II/histidine kinase"/>
    <property type="match status" value="1"/>
</dbReference>
<dbReference type="RefSeq" id="WP_186989925.1">
    <property type="nucleotide sequence ID" value="NZ_CP052909.1"/>
</dbReference>
<gene>
    <name evidence="23" type="ORF">ALE3EI_0184</name>
</gene>
<keyword evidence="8" id="KW-0597">Phosphoprotein</keyword>
<keyword evidence="15" id="KW-0902">Two-component regulatory system</keyword>
<dbReference type="InterPro" id="IPR005467">
    <property type="entry name" value="His_kinase_dom"/>
</dbReference>
<dbReference type="CDD" id="cd16917">
    <property type="entry name" value="HATPase_UhpB-NarQ-NarX-like"/>
    <property type="match status" value="1"/>
</dbReference>
<keyword evidence="24" id="KW-1185">Reference proteome</keyword>
<evidence type="ECO:0000256" key="4">
    <source>
        <dbReference type="ARBA" id="ARBA00012438"/>
    </source>
</evidence>
<reference evidence="23 24" key="1">
    <citation type="submission" date="2020-04" db="EMBL/GenBank/DDBJ databases">
        <title>Genome sequence of Altibacter aquimarinus strain ALE3EI.</title>
        <authorList>
            <person name="Oh H.-M."/>
            <person name="Jang D."/>
        </authorList>
    </citation>
    <scope>NUCLEOTIDE SEQUENCE [LARGE SCALE GENOMIC DNA]</scope>
    <source>
        <strain evidence="23 24">ALE3EI</strain>
    </source>
</reference>
<comment type="function">
    <text evidence="17">Member of the two-component regulatory system NreB/NreC involved in the control of dissimilatory nitrate/nitrite reduction in response to oxygen. NreB functions as a direct oxygen sensor histidine kinase which is autophosphorylated, in the absence of oxygen, probably at the conserved histidine residue, and transfers its phosphate group probably to a conserved aspartate residue of NreC. NreB/NreC activates the expression of the nitrate (narGHJI) and nitrite (nir) reductase operons, as well as the putative nitrate transporter gene narT.</text>
</comment>
<dbReference type="GO" id="GO:0000155">
    <property type="term" value="F:phosphorelay sensor kinase activity"/>
    <property type="evidence" value="ECO:0007669"/>
    <property type="project" value="InterPro"/>
</dbReference>
<keyword evidence="7" id="KW-0963">Cytoplasm</keyword>
<keyword evidence="21" id="KW-0732">Signal</keyword>
<evidence type="ECO:0000256" key="21">
    <source>
        <dbReference type="SAM" id="SignalP"/>
    </source>
</evidence>
<evidence type="ECO:0000256" key="17">
    <source>
        <dbReference type="ARBA" id="ARBA00024827"/>
    </source>
</evidence>
<dbReference type="Pfam" id="PF07730">
    <property type="entry name" value="HisKA_3"/>
    <property type="match status" value="1"/>
</dbReference>
<comment type="cofactor">
    <cofactor evidence="2">
        <name>[4Fe-4S] cluster</name>
        <dbReference type="ChEBI" id="CHEBI:49883"/>
    </cofactor>
</comment>
<evidence type="ECO:0000256" key="8">
    <source>
        <dbReference type="ARBA" id="ARBA00022553"/>
    </source>
</evidence>
<dbReference type="EC" id="2.7.13.3" evidence="4"/>
<evidence type="ECO:0000256" key="7">
    <source>
        <dbReference type="ARBA" id="ARBA00022490"/>
    </source>
</evidence>
<dbReference type="EMBL" id="CP052909">
    <property type="protein sequence ID" value="QNJ96774.1"/>
    <property type="molecule type" value="Genomic_DNA"/>
</dbReference>
<keyword evidence="20" id="KW-0812">Transmembrane</keyword>
<evidence type="ECO:0000256" key="11">
    <source>
        <dbReference type="ARBA" id="ARBA00022741"/>
    </source>
</evidence>
<dbReference type="Gene3D" id="1.20.5.1930">
    <property type="match status" value="1"/>
</dbReference>
<dbReference type="GO" id="GO:0051539">
    <property type="term" value="F:4 iron, 4 sulfur cluster binding"/>
    <property type="evidence" value="ECO:0007669"/>
    <property type="project" value="UniProtKB-KW"/>
</dbReference>
<dbReference type="PANTHER" id="PTHR24421">
    <property type="entry name" value="NITRATE/NITRITE SENSOR PROTEIN NARX-RELATED"/>
    <property type="match status" value="1"/>
</dbReference>
<keyword evidence="20" id="KW-1133">Transmembrane helix</keyword>
<keyword evidence="13" id="KW-0067">ATP-binding</keyword>
<keyword evidence="16" id="KW-0411">Iron-sulfur</keyword>
<dbReference type="Gene3D" id="3.30.565.10">
    <property type="entry name" value="Histidine kinase-like ATPase, C-terminal domain"/>
    <property type="match status" value="1"/>
</dbReference>
<dbReference type="AlphaFoldDB" id="A0A7G8PR08"/>
<dbReference type="GO" id="GO:0046983">
    <property type="term" value="F:protein dimerization activity"/>
    <property type="evidence" value="ECO:0007669"/>
    <property type="project" value="InterPro"/>
</dbReference>
<dbReference type="InterPro" id="IPR004358">
    <property type="entry name" value="Sig_transdc_His_kin-like_C"/>
</dbReference>
<proteinExistence type="predicted"/>
<dbReference type="InterPro" id="IPR011990">
    <property type="entry name" value="TPR-like_helical_dom_sf"/>
</dbReference>
<dbReference type="InterPro" id="IPR011712">
    <property type="entry name" value="Sig_transdc_His_kin_sub3_dim/P"/>
</dbReference>
<dbReference type="Pfam" id="PF02518">
    <property type="entry name" value="HATPase_c"/>
    <property type="match status" value="1"/>
</dbReference>
<evidence type="ECO:0000313" key="23">
    <source>
        <dbReference type="EMBL" id="QNJ96774.1"/>
    </source>
</evidence>
<evidence type="ECO:0000256" key="6">
    <source>
        <dbReference type="ARBA" id="ARBA00022485"/>
    </source>
</evidence>
<evidence type="ECO:0000256" key="2">
    <source>
        <dbReference type="ARBA" id="ARBA00001966"/>
    </source>
</evidence>
<comment type="catalytic activity">
    <reaction evidence="1">
        <text>ATP + protein L-histidine = ADP + protein N-phospho-L-histidine.</text>
        <dbReference type="EC" id="2.7.13.3"/>
    </reaction>
</comment>
<keyword evidence="14" id="KW-0408">Iron</keyword>
<feature type="signal peptide" evidence="21">
    <location>
        <begin position="1"/>
        <end position="27"/>
    </location>
</feature>
<dbReference type="GO" id="GO:0016020">
    <property type="term" value="C:membrane"/>
    <property type="evidence" value="ECO:0007669"/>
    <property type="project" value="InterPro"/>
</dbReference>
<evidence type="ECO:0000256" key="20">
    <source>
        <dbReference type="SAM" id="Phobius"/>
    </source>
</evidence>
<keyword evidence="20" id="KW-0472">Membrane</keyword>
<dbReference type="GO" id="GO:0005524">
    <property type="term" value="F:ATP binding"/>
    <property type="evidence" value="ECO:0007669"/>
    <property type="project" value="UniProtKB-KW"/>
</dbReference>
<evidence type="ECO:0000256" key="9">
    <source>
        <dbReference type="ARBA" id="ARBA00022679"/>
    </source>
</evidence>
<evidence type="ECO:0000313" key="24">
    <source>
        <dbReference type="Proteomes" id="UP000515514"/>
    </source>
</evidence>
<keyword evidence="12 23" id="KW-0418">Kinase</keyword>
<evidence type="ECO:0000256" key="15">
    <source>
        <dbReference type="ARBA" id="ARBA00023012"/>
    </source>
</evidence>
<dbReference type="KEGG" id="alti:ALE3EI_0184"/>
<evidence type="ECO:0000256" key="14">
    <source>
        <dbReference type="ARBA" id="ARBA00023004"/>
    </source>
</evidence>
<evidence type="ECO:0000259" key="22">
    <source>
        <dbReference type="PROSITE" id="PS50109"/>
    </source>
</evidence>
<sequence length="632" mass="72855">MIFGKLNCKRKLRLVMIPLCFPMLLVAQFNEGQQGLFDAIRTMRIDSLQLFSMEETVVNRFLHQQFAILKTGDPFFKDDEEPAPEFERTLYYLSKGDKILEEQKNKESDSTAYSYFIKALYITENNNWNVLGCEAYKRILRYQFKNQKDFDTFERLAGEYSKIAYDDFEKIYATYFRVGAEMTKHYYIDTPQHDIEEKLLTAIHNASIKDHPYLEARLSQLLGVYYDLEKVTDKPVEYYSKALNIYESIPLYFVQKHAIDMKFNIASYYNDRDDMVKALEYVQLINPKEITKKDSRDLLLINDMFYQIYKKSDQLDSALFYLEKKSLLKDSVDMENRANAISEFETKYRASEKERQNLELQTEITKKQRQQQNTIIGGLILLLVGSIIGYLLYKNTKRKQRIAEQQSEIEIQKTEKLLKEQELTSIDAMIAGQEKERQRLASDLHDSVGATLAAAKLQFHHLSQNKEKAQDLGDLYSKTESLLSQAYNEVRAMAHLKNSGVIAKNGLLPAVMKLAKNASGTNDLHIEVQDYGLNERLENSLEIAIFRIIQELVTNIIKHANASEGSISITQHDDSLNIIVEDNGTGFNFNTVQTKEGMGLSSIERRVEHLQGSMEIDSTPGKGTSILIDIPL</sequence>
<evidence type="ECO:0000256" key="10">
    <source>
        <dbReference type="ARBA" id="ARBA00022723"/>
    </source>
</evidence>
<dbReference type="InterPro" id="IPR036890">
    <property type="entry name" value="HATPase_C_sf"/>
</dbReference>
<dbReference type="Proteomes" id="UP000515514">
    <property type="component" value="Chromosome"/>
</dbReference>
<dbReference type="SMART" id="SM00387">
    <property type="entry name" value="HATPase_c"/>
    <property type="match status" value="1"/>
</dbReference>
<organism evidence="23 24">
    <name type="scientific">Constantimarinum furrinae</name>
    <dbReference type="NCBI Taxonomy" id="2562285"/>
    <lineage>
        <taxon>Bacteria</taxon>
        <taxon>Pseudomonadati</taxon>
        <taxon>Bacteroidota</taxon>
        <taxon>Flavobacteriia</taxon>
        <taxon>Flavobacteriales</taxon>
        <taxon>Flavobacteriaceae</taxon>
        <taxon>Altibacter/Constantimarinum group</taxon>
        <taxon>Constantimarinum</taxon>
    </lineage>
</organism>
<comment type="subcellular location">
    <subcellularLocation>
        <location evidence="3">Cytoplasm</location>
    </subcellularLocation>
</comment>
<dbReference type="InterPro" id="IPR050482">
    <property type="entry name" value="Sensor_HK_TwoCompSys"/>
</dbReference>
<feature type="transmembrane region" description="Helical" evidence="20">
    <location>
        <begin position="375"/>
        <end position="393"/>
    </location>
</feature>
<keyword evidence="10" id="KW-0479">Metal-binding</keyword>
<dbReference type="PANTHER" id="PTHR24421:SF10">
    <property type="entry name" value="NITRATE_NITRITE SENSOR PROTEIN NARQ"/>
    <property type="match status" value="1"/>
</dbReference>
<keyword evidence="6" id="KW-0004">4Fe-4S</keyword>
<name>A0A7G8PR08_9FLAO</name>
<feature type="coiled-coil region" evidence="19">
    <location>
        <begin position="341"/>
        <end position="370"/>
    </location>
</feature>
<evidence type="ECO:0000256" key="1">
    <source>
        <dbReference type="ARBA" id="ARBA00000085"/>
    </source>
</evidence>
<evidence type="ECO:0000256" key="13">
    <source>
        <dbReference type="ARBA" id="ARBA00022840"/>
    </source>
</evidence>
<dbReference type="GO" id="GO:0046872">
    <property type="term" value="F:metal ion binding"/>
    <property type="evidence" value="ECO:0007669"/>
    <property type="project" value="UniProtKB-KW"/>
</dbReference>
<keyword evidence="19" id="KW-0175">Coiled coil</keyword>
<evidence type="ECO:0000256" key="16">
    <source>
        <dbReference type="ARBA" id="ARBA00023014"/>
    </source>
</evidence>
<dbReference type="Gene3D" id="1.25.40.10">
    <property type="entry name" value="Tetratricopeptide repeat domain"/>
    <property type="match status" value="1"/>
</dbReference>
<dbReference type="InterPro" id="IPR003594">
    <property type="entry name" value="HATPase_dom"/>
</dbReference>
<dbReference type="GO" id="GO:0005737">
    <property type="term" value="C:cytoplasm"/>
    <property type="evidence" value="ECO:0007669"/>
    <property type="project" value="UniProtKB-SubCell"/>
</dbReference>